<accession>A0A1G7ZTR5</accession>
<evidence type="ECO:0000256" key="3">
    <source>
        <dbReference type="ARBA" id="ARBA00022723"/>
    </source>
</evidence>
<dbReference type="Proteomes" id="UP000198863">
    <property type="component" value="Unassembled WGS sequence"/>
</dbReference>
<keyword evidence="3" id="KW-0479">Metal-binding</keyword>
<reference evidence="6" key="1">
    <citation type="submission" date="2016-10" db="EMBL/GenBank/DDBJ databases">
        <authorList>
            <person name="Varghese N."/>
            <person name="Submissions S."/>
        </authorList>
    </citation>
    <scope>NUCLEOTIDE SEQUENCE [LARGE SCALE GENOMIC DNA]</scope>
    <source>
        <strain evidence="6">DSM 44526</strain>
    </source>
</reference>
<sequence length="290" mass="30172">MSAAPVWVEVALNGTWGTARQPLAPVTTEQLVAEAVACIDAGAAVVHLHSFDDAGRPREAYELYAPVLEAVRSARDAVCYPTVPMGPVPAADAAAGRERYAVVDRLAAAGLAEWAVVDPGSLVVATAEELAAGGDGFLYANGAADVRAGLEVCARHGLVPAFAVYEPGFTRLGALLRRPDAPRPVHRFMFSDTFGFGFPPAEWALDAHLRLLELCDPGAPWMVAGLGVELGELADVAVERGGHVRVGLEDAPLGCRRTNVELVTAAVARIGAAGRRVATPAEVRAATLGA</sequence>
<dbReference type="RefSeq" id="WP_091068864.1">
    <property type="nucleotide sequence ID" value="NZ_FNCF01000009.1"/>
</dbReference>
<name>A0A1G7ZTR5_9ACTN</name>
<dbReference type="PANTHER" id="PTHR37418">
    <property type="entry name" value="3-KETO-5-AMINOHEXANOATE CLEAVAGE ENZYME-RELATED"/>
    <property type="match status" value="1"/>
</dbReference>
<evidence type="ECO:0000313" key="6">
    <source>
        <dbReference type="Proteomes" id="UP000198863"/>
    </source>
</evidence>
<keyword evidence="2" id="KW-0808">Transferase</keyword>
<dbReference type="InterPro" id="IPR013785">
    <property type="entry name" value="Aldolase_TIM"/>
</dbReference>
<evidence type="ECO:0000256" key="4">
    <source>
        <dbReference type="ARBA" id="ARBA00022833"/>
    </source>
</evidence>
<dbReference type="InterPro" id="IPR008567">
    <property type="entry name" value="BKACE"/>
</dbReference>
<organism evidence="5 6">
    <name type="scientific">Klenkia brasiliensis</name>
    <dbReference type="NCBI Taxonomy" id="333142"/>
    <lineage>
        <taxon>Bacteria</taxon>
        <taxon>Bacillati</taxon>
        <taxon>Actinomycetota</taxon>
        <taxon>Actinomycetes</taxon>
        <taxon>Geodermatophilales</taxon>
        <taxon>Geodermatophilaceae</taxon>
        <taxon>Klenkia</taxon>
    </lineage>
</organism>
<protein>
    <submittedName>
        <fullName evidence="5">Uncharacterized conserved protein, DUF849 family</fullName>
    </submittedName>
</protein>
<evidence type="ECO:0000256" key="1">
    <source>
        <dbReference type="ARBA" id="ARBA00001947"/>
    </source>
</evidence>
<dbReference type="Gene3D" id="3.20.20.70">
    <property type="entry name" value="Aldolase class I"/>
    <property type="match status" value="1"/>
</dbReference>
<dbReference type="PANTHER" id="PTHR37418:SF2">
    <property type="entry name" value="3-KETO-5-AMINOHEXANOATE CLEAVAGE ENZYME"/>
    <property type="match status" value="1"/>
</dbReference>
<keyword evidence="6" id="KW-1185">Reference proteome</keyword>
<keyword evidence="4" id="KW-0862">Zinc</keyword>
<evidence type="ECO:0000256" key="2">
    <source>
        <dbReference type="ARBA" id="ARBA00022679"/>
    </source>
</evidence>
<dbReference type="GO" id="GO:0043720">
    <property type="term" value="F:3-keto-5-aminohexanoate cleavage activity"/>
    <property type="evidence" value="ECO:0007669"/>
    <property type="project" value="InterPro"/>
</dbReference>
<dbReference type="EMBL" id="FNCF01000009">
    <property type="protein sequence ID" value="SDH12017.1"/>
    <property type="molecule type" value="Genomic_DNA"/>
</dbReference>
<comment type="cofactor">
    <cofactor evidence="1">
        <name>Zn(2+)</name>
        <dbReference type="ChEBI" id="CHEBI:29105"/>
    </cofactor>
</comment>
<dbReference type="Pfam" id="PF05853">
    <property type="entry name" value="BKACE"/>
    <property type="match status" value="1"/>
</dbReference>
<gene>
    <name evidence="5" type="ORF">SAMN05660324_4360</name>
</gene>
<dbReference type="OrthoDB" id="507754at2"/>
<proteinExistence type="predicted"/>
<dbReference type="GO" id="GO:0046872">
    <property type="term" value="F:metal ion binding"/>
    <property type="evidence" value="ECO:0007669"/>
    <property type="project" value="UniProtKB-KW"/>
</dbReference>
<dbReference type="AlphaFoldDB" id="A0A1G7ZTR5"/>
<evidence type="ECO:0000313" key="5">
    <source>
        <dbReference type="EMBL" id="SDH12017.1"/>
    </source>
</evidence>